<dbReference type="Gene3D" id="3.40.30.10">
    <property type="entry name" value="Glutaredoxin"/>
    <property type="match status" value="1"/>
</dbReference>
<dbReference type="CDD" id="cd00118">
    <property type="entry name" value="LysM"/>
    <property type="match status" value="1"/>
</dbReference>
<evidence type="ECO:0000259" key="3">
    <source>
        <dbReference type="PROSITE" id="PS51352"/>
    </source>
</evidence>
<evidence type="ECO:0000313" key="6">
    <source>
        <dbReference type="Proteomes" id="UP000199595"/>
    </source>
</evidence>
<sequence>MLRKIFFITILIPCTVFAQNIVKGTMDPIMPTYESVVVYKLKGAKQVYVNYGPIDKATGDFKVELPDNSSEGMYRMMYDFEANGYVDFIYENEDVQFNFDPTFPSGTTEFINSEQNKNYNLYLSKTAQIQQKMDSLQLIYFNEKSEKSLKKIAKQFTLKRKEYLKNQESFESKTDNSFANNFIKSSKRFYTEAPFKTPQEYLNSINSHYFDFINFEDERLIKSSFLSERVLEYVFYLNSSDDIVVQNGLYKNSMNKVMDLIKSPVVRKDVLTSVLHKFSSEENSELVDYCISNFYNKLPEDLKDKKTIDNALEKVRLAIGKPAPDFSFEKGKELVNLYELDSARRYVLIFWSTTCSHCLVEVPKLYKYIKDREDVEVLAIALEDDELGFNHHTEGFTKWTNVLGLSKWKNPIARKYDVNATPSYFILDSNKKIVAKPEFYTDVQNYFNALKPIVKEKESKPKEVKNEVKKPKVESKPKVDKKKQVVESKPKVQVVKYKVKKGDTLYSIAKTYNLSVEQLKTLNNLSSNNLSIGQIIKIKG</sequence>
<proteinExistence type="predicted"/>
<dbReference type="InterPro" id="IPR013766">
    <property type="entry name" value="Thioredoxin_domain"/>
</dbReference>
<name>A0A1H3D517_9FLAO</name>
<dbReference type="GO" id="GO:0008932">
    <property type="term" value="F:lytic endotransglycosylase activity"/>
    <property type="evidence" value="ECO:0007669"/>
    <property type="project" value="TreeGrafter"/>
</dbReference>
<dbReference type="AlphaFoldDB" id="A0A1H3D517"/>
<feature type="chain" id="PRO_5011667780" evidence="2">
    <location>
        <begin position="19"/>
        <end position="540"/>
    </location>
</feature>
<dbReference type="Proteomes" id="UP000199595">
    <property type="component" value="Unassembled WGS sequence"/>
</dbReference>
<keyword evidence="2" id="KW-0732">Signal</keyword>
<evidence type="ECO:0000256" key="2">
    <source>
        <dbReference type="SAM" id="SignalP"/>
    </source>
</evidence>
<feature type="signal peptide" evidence="2">
    <location>
        <begin position="1"/>
        <end position="18"/>
    </location>
</feature>
<dbReference type="Pfam" id="PF08534">
    <property type="entry name" value="Redoxin"/>
    <property type="match status" value="1"/>
</dbReference>
<protein>
    <submittedName>
        <fullName evidence="5">LysM repeat-containing protein</fullName>
    </submittedName>
</protein>
<dbReference type="SMART" id="SM00257">
    <property type="entry name" value="LysM"/>
    <property type="match status" value="1"/>
</dbReference>
<dbReference type="SUPFAM" id="SSF52833">
    <property type="entry name" value="Thioredoxin-like"/>
    <property type="match status" value="1"/>
</dbReference>
<dbReference type="PROSITE" id="PS51352">
    <property type="entry name" value="THIOREDOXIN_2"/>
    <property type="match status" value="1"/>
</dbReference>
<dbReference type="Pfam" id="PF01476">
    <property type="entry name" value="LysM"/>
    <property type="match status" value="1"/>
</dbReference>
<dbReference type="RefSeq" id="WP_245729948.1">
    <property type="nucleotide sequence ID" value="NZ_FNNJ01000007.1"/>
</dbReference>
<dbReference type="PANTHER" id="PTHR33734">
    <property type="entry name" value="LYSM DOMAIN-CONTAINING GPI-ANCHORED PROTEIN 2"/>
    <property type="match status" value="1"/>
</dbReference>
<organism evidence="5 6">
    <name type="scientific">Lutibacter oricola</name>
    <dbReference type="NCBI Taxonomy" id="762486"/>
    <lineage>
        <taxon>Bacteria</taxon>
        <taxon>Pseudomonadati</taxon>
        <taxon>Bacteroidota</taxon>
        <taxon>Flavobacteriia</taxon>
        <taxon>Flavobacteriales</taxon>
        <taxon>Flavobacteriaceae</taxon>
        <taxon>Lutibacter</taxon>
    </lineage>
</organism>
<feature type="domain" description="LysM" evidence="4">
    <location>
        <begin position="495"/>
        <end position="538"/>
    </location>
</feature>
<dbReference type="InterPro" id="IPR036249">
    <property type="entry name" value="Thioredoxin-like_sf"/>
</dbReference>
<feature type="region of interest" description="Disordered" evidence="1">
    <location>
        <begin position="460"/>
        <end position="482"/>
    </location>
</feature>
<dbReference type="InterPro" id="IPR036779">
    <property type="entry name" value="LysM_dom_sf"/>
</dbReference>
<reference evidence="5 6" key="1">
    <citation type="submission" date="2016-10" db="EMBL/GenBank/DDBJ databases">
        <authorList>
            <person name="de Groot N.N."/>
        </authorList>
    </citation>
    <scope>NUCLEOTIDE SEQUENCE [LARGE SCALE GENOMIC DNA]</scope>
    <source>
        <strain evidence="5 6">DSM 24956</strain>
    </source>
</reference>
<keyword evidence="6" id="KW-1185">Reference proteome</keyword>
<evidence type="ECO:0000256" key="1">
    <source>
        <dbReference type="SAM" id="MobiDB-lite"/>
    </source>
</evidence>
<dbReference type="SUPFAM" id="SSF54106">
    <property type="entry name" value="LysM domain"/>
    <property type="match status" value="1"/>
</dbReference>
<dbReference type="InterPro" id="IPR018392">
    <property type="entry name" value="LysM"/>
</dbReference>
<feature type="domain" description="Thioredoxin" evidence="3">
    <location>
        <begin position="317"/>
        <end position="455"/>
    </location>
</feature>
<dbReference type="EMBL" id="FNNJ01000007">
    <property type="protein sequence ID" value="SDX60759.1"/>
    <property type="molecule type" value="Genomic_DNA"/>
</dbReference>
<evidence type="ECO:0000313" key="5">
    <source>
        <dbReference type="EMBL" id="SDX60759.1"/>
    </source>
</evidence>
<accession>A0A1H3D517</accession>
<dbReference type="PROSITE" id="PS51782">
    <property type="entry name" value="LYSM"/>
    <property type="match status" value="1"/>
</dbReference>
<dbReference type="InterPro" id="IPR013740">
    <property type="entry name" value="Redoxin"/>
</dbReference>
<dbReference type="PANTHER" id="PTHR33734:SF22">
    <property type="entry name" value="MEMBRANE-BOUND LYTIC MUREIN TRANSGLYCOSYLASE D"/>
    <property type="match status" value="1"/>
</dbReference>
<gene>
    <name evidence="5" type="ORF">SAMN05444411_10738</name>
</gene>
<evidence type="ECO:0000259" key="4">
    <source>
        <dbReference type="PROSITE" id="PS51782"/>
    </source>
</evidence>
<dbReference type="STRING" id="762486.SAMN05444411_10738"/>
<dbReference type="Gene3D" id="3.10.350.10">
    <property type="entry name" value="LysM domain"/>
    <property type="match status" value="1"/>
</dbReference>